<evidence type="ECO:0000313" key="2">
    <source>
        <dbReference type="Proteomes" id="UP000003085"/>
    </source>
</evidence>
<dbReference type="Proteomes" id="UP000003085">
    <property type="component" value="Unassembled WGS sequence"/>
</dbReference>
<accession>D4XTR5</accession>
<evidence type="ECO:0008006" key="3">
    <source>
        <dbReference type="Google" id="ProtNLM"/>
    </source>
</evidence>
<dbReference type="HOGENOM" id="CLU_186875_0_0_6"/>
<proteinExistence type="predicted"/>
<comment type="caution">
    <text evidence="1">The sequence shown here is derived from an EMBL/GenBank/DDBJ whole genome shotgun (WGS) entry which is preliminary data.</text>
</comment>
<name>D4XTR5_ACIHA</name>
<sequence>MVLTDMKRQFIAGAKCPKCGALDRVVKIITVDDEWIECIECAYSEKRPTHVEESQPAEPDEIGVIQFKPRHFD</sequence>
<dbReference type="InterPro" id="IPR012658">
    <property type="entry name" value="YheV"/>
</dbReference>
<gene>
    <name evidence="1" type="ORF">HMP0015_3107</name>
</gene>
<dbReference type="AlphaFoldDB" id="D4XTR5"/>
<organism evidence="1 2">
    <name type="scientific">Acinetobacter haemolyticus ATCC 19194</name>
    <dbReference type="NCBI Taxonomy" id="707232"/>
    <lineage>
        <taxon>Bacteria</taxon>
        <taxon>Pseudomonadati</taxon>
        <taxon>Pseudomonadota</taxon>
        <taxon>Gammaproteobacteria</taxon>
        <taxon>Moraxellales</taxon>
        <taxon>Moraxellaceae</taxon>
        <taxon>Acinetobacter</taxon>
    </lineage>
</organism>
<protein>
    <recommendedName>
        <fullName evidence="3">Metal-binding protein (DUF2387)</fullName>
    </recommendedName>
</protein>
<dbReference type="Pfam" id="PF09526">
    <property type="entry name" value="DUF2387"/>
    <property type="match status" value="1"/>
</dbReference>
<evidence type="ECO:0000313" key="1">
    <source>
        <dbReference type="EMBL" id="EFF81417.1"/>
    </source>
</evidence>
<reference evidence="2" key="1">
    <citation type="submission" date="2010-03" db="EMBL/GenBank/DDBJ databases">
        <title>Complete sequence of Mobiluncus curtisii ATCC 43063.</title>
        <authorList>
            <person name="Muzny D."/>
            <person name="Qin X."/>
            <person name="Deng J."/>
            <person name="Jiang H."/>
            <person name="Liu Y."/>
            <person name="Qu J."/>
            <person name="Song X.-Z."/>
            <person name="Zhang L."/>
            <person name="Thornton R."/>
            <person name="Coyle M."/>
            <person name="Francisco L."/>
            <person name="Jackson L."/>
            <person name="Javaid M."/>
            <person name="Korchina V."/>
            <person name="Kovar C."/>
            <person name="Mata R."/>
            <person name="Mathew T."/>
            <person name="Ngo R."/>
            <person name="Nguyen L."/>
            <person name="Nguyen N."/>
            <person name="Okwuonu G."/>
            <person name="Ongeri F."/>
            <person name="Pham C."/>
            <person name="Simmons D."/>
            <person name="Wilczek-Boney K."/>
            <person name="Hale W."/>
            <person name="Jakkamsetti A."/>
            <person name="Pham P."/>
            <person name="Ruth R."/>
            <person name="San Lucas F."/>
            <person name="Warren J."/>
            <person name="Zhang J."/>
            <person name="Zhao Z."/>
            <person name="Zhou C."/>
            <person name="Zhu D."/>
            <person name="Lee S."/>
            <person name="Bess C."/>
            <person name="Blankenburg K."/>
            <person name="Forbes L."/>
            <person name="Fu Q."/>
            <person name="Gubbala S."/>
            <person name="Hirani K."/>
            <person name="Jayaseelan J.C."/>
            <person name="Lara F."/>
            <person name="Munidasa M."/>
            <person name="Palculict T."/>
            <person name="Patil S."/>
            <person name="Pu L.-L."/>
            <person name="Saada N."/>
            <person name="Tang L."/>
            <person name="Weissenberger G."/>
            <person name="Zhu Y."/>
            <person name="Hemphill L."/>
            <person name="Shang Y."/>
            <person name="Youmans B."/>
            <person name="Ayvaz T."/>
            <person name="Ross M."/>
            <person name="Santibanez J."/>
            <person name="Aqrawi P."/>
            <person name="Gross S."/>
            <person name="Joshi V."/>
            <person name="Fowler G."/>
            <person name="Nazareth L."/>
            <person name="Reid J."/>
            <person name="Worley K."/>
            <person name="Petrosino J."/>
            <person name="Highlander S."/>
            <person name="Gibbs R."/>
            <person name="Gibbs R."/>
        </authorList>
    </citation>
    <scope>NUCLEOTIDE SEQUENCE [LARGE SCALE GENOMIC DNA]</scope>
    <source>
        <strain evidence="2">ATCC 19194</strain>
    </source>
</reference>
<dbReference type="EMBL" id="ADMT01000229">
    <property type="protein sequence ID" value="EFF81417.1"/>
    <property type="molecule type" value="Genomic_DNA"/>
</dbReference>